<organism evidence="1 2">
    <name type="scientific">Apibacter mensalis</name>
    <dbReference type="NCBI Taxonomy" id="1586267"/>
    <lineage>
        <taxon>Bacteria</taxon>
        <taxon>Pseudomonadati</taxon>
        <taxon>Bacteroidota</taxon>
        <taxon>Flavobacteriia</taxon>
        <taxon>Flavobacteriales</taxon>
        <taxon>Weeksellaceae</taxon>
        <taxon>Apibacter</taxon>
    </lineage>
</organism>
<reference evidence="1 2" key="1">
    <citation type="submission" date="2016-01" db="EMBL/GenBank/DDBJ databases">
        <authorList>
            <person name="McClelland M."/>
            <person name="Jain A."/>
            <person name="Saraogi P."/>
            <person name="Mendelson R."/>
            <person name="Westerman R."/>
            <person name="SanMiguel P."/>
            <person name="Csonka L."/>
        </authorList>
    </citation>
    <scope>NUCLEOTIDE SEQUENCE [LARGE SCALE GENOMIC DNA]</scope>
    <source>
        <strain evidence="1 2">R-53146</strain>
    </source>
</reference>
<dbReference type="Gene3D" id="2.180.10.10">
    <property type="entry name" value="RHS repeat-associated core"/>
    <property type="match status" value="1"/>
</dbReference>
<dbReference type="RefSeq" id="WP_055426343.1">
    <property type="nucleotide sequence ID" value="NZ_FCOR01000019.1"/>
</dbReference>
<gene>
    <name evidence="1" type="ORF">Ga0061079_1196</name>
</gene>
<dbReference type="InterPro" id="IPR022385">
    <property type="entry name" value="Rhs_assc_core"/>
</dbReference>
<dbReference type="STRING" id="1586267.GCA_001418685_02043"/>
<proteinExistence type="predicted"/>
<dbReference type="Proteomes" id="UP000182761">
    <property type="component" value="Unassembled WGS sequence"/>
</dbReference>
<dbReference type="AlphaFoldDB" id="A0A0X3APX0"/>
<evidence type="ECO:0000313" key="2">
    <source>
        <dbReference type="Proteomes" id="UP000182761"/>
    </source>
</evidence>
<dbReference type="NCBIfam" id="TIGR03696">
    <property type="entry name" value="Rhs_assc_core"/>
    <property type="match status" value="1"/>
</dbReference>
<evidence type="ECO:0000313" key="1">
    <source>
        <dbReference type="EMBL" id="CVK17179.1"/>
    </source>
</evidence>
<name>A0A0X3APX0_9FLAO</name>
<accession>A0A0X3APX0</accession>
<sequence length="311" mass="33713">MTIRNNPYYSLFLRKNLPALDEKNVRRAGLDEYYYGARYYNPRESVWLSVDPLAELAPNMSPYRYAFNNPTNFVDPYGLFETRKEAGQYRREHGIDGKIHKAKDGTFSIDDYRNSVSYSRSLDTNEVEQAILVVGNKSALPGYINRAYRNAVSSGQYGRYSPYRNDAFSISYTVSARGVGVEGGFSIGVAVGNGDAALVVGAGGSVGVKPEIPGLKTGFQLAIHDNYGGNNDVLAGLAGTDIGYEGSLLLGGAYSVSAENISGRLQKTRQGVRTIGINAGIGFGAGATVSQAESYKLSNGIRRIGSWFTKK</sequence>
<protein>
    <submittedName>
        <fullName evidence="1">RHS repeat-associated core domain-containing protein</fullName>
    </submittedName>
</protein>
<dbReference type="EMBL" id="FCOR01000019">
    <property type="protein sequence ID" value="CVK17179.1"/>
    <property type="molecule type" value="Genomic_DNA"/>
</dbReference>
<keyword evidence="2" id="KW-1185">Reference proteome</keyword>